<dbReference type="GO" id="GO:0016491">
    <property type="term" value="F:oxidoreductase activity"/>
    <property type="evidence" value="ECO:0007669"/>
    <property type="project" value="UniProtKB-KW"/>
</dbReference>
<evidence type="ECO:0000313" key="8">
    <source>
        <dbReference type="EMBL" id="KRN77837.1"/>
    </source>
</evidence>
<keyword evidence="3" id="KW-0479">Metal-binding</keyword>
<evidence type="ECO:0000256" key="5">
    <source>
        <dbReference type="ARBA" id="ARBA00023002"/>
    </source>
</evidence>
<dbReference type="OrthoDB" id="1700359at2"/>
<keyword evidence="4" id="KW-0862">Zinc</keyword>
<evidence type="ECO:0000256" key="2">
    <source>
        <dbReference type="ARBA" id="ARBA00008072"/>
    </source>
</evidence>
<dbReference type="InterPro" id="IPR011032">
    <property type="entry name" value="GroES-like_sf"/>
</dbReference>
<feature type="domain" description="Alcohol dehydrogenase-like N-terminal" evidence="7">
    <location>
        <begin position="26"/>
        <end position="134"/>
    </location>
</feature>
<dbReference type="EMBL" id="JQCD01000009">
    <property type="protein sequence ID" value="KRN77837.1"/>
    <property type="molecule type" value="Genomic_DNA"/>
</dbReference>
<organism evidence="8 9">
    <name type="scientific">Weissella minor</name>
    <dbReference type="NCBI Taxonomy" id="1620"/>
    <lineage>
        <taxon>Bacteria</taxon>
        <taxon>Bacillati</taxon>
        <taxon>Bacillota</taxon>
        <taxon>Bacilli</taxon>
        <taxon>Lactobacillales</taxon>
        <taxon>Lactobacillaceae</taxon>
        <taxon>Weissella</taxon>
    </lineage>
</organism>
<evidence type="ECO:0000259" key="7">
    <source>
        <dbReference type="Pfam" id="PF08240"/>
    </source>
</evidence>
<evidence type="ECO:0000256" key="4">
    <source>
        <dbReference type="ARBA" id="ARBA00022833"/>
    </source>
</evidence>
<feature type="domain" description="Alcohol dehydrogenase-like C-terminal" evidence="6">
    <location>
        <begin position="219"/>
        <end position="295"/>
    </location>
</feature>
<comment type="similarity">
    <text evidence="2">Belongs to the zinc-containing alcohol dehydrogenase family.</text>
</comment>
<dbReference type="InterPro" id="IPR036291">
    <property type="entry name" value="NAD(P)-bd_dom_sf"/>
</dbReference>
<dbReference type="STRING" id="1620.IV67_GL001364"/>
<dbReference type="PATRIC" id="fig|1620.3.peg.1379"/>
<accession>A0A0R2JUH0</accession>
<dbReference type="RefSeq" id="WP_057786234.1">
    <property type="nucleotide sequence ID" value="NZ_JQCD01000009.1"/>
</dbReference>
<dbReference type="SUPFAM" id="SSF50129">
    <property type="entry name" value="GroES-like"/>
    <property type="match status" value="1"/>
</dbReference>
<dbReference type="InterPro" id="IPR013149">
    <property type="entry name" value="ADH-like_C"/>
</dbReference>
<protein>
    <submittedName>
        <fullName evidence="8">Uncharacterized protein</fullName>
    </submittedName>
</protein>
<comment type="cofactor">
    <cofactor evidence="1">
        <name>Zn(2+)</name>
        <dbReference type="ChEBI" id="CHEBI:29105"/>
    </cofactor>
</comment>
<evidence type="ECO:0000256" key="3">
    <source>
        <dbReference type="ARBA" id="ARBA00022723"/>
    </source>
</evidence>
<gene>
    <name evidence="8" type="ORF">IV67_GL001364</name>
</gene>
<dbReference type="AlphaFoldDB" id="A0A0R2JUH0"/>
<sequence>MFNNIYRLTGVRQVEQMKKQDNLADPHSVIVRPTLLSICRADERYYTGTRDKKILAKRLPMALIHEAVGEVIRDNTGTYEPGTIVAMVPNNAQKHDDLVSSNYLRDSTFSSSTADGFMREYVFIRPENLVAIPKEAQGDMNAFLEVVTVAVQAIRRLKETMIPKQGKIGIWGDGNVAYIVAVVMKEMFPDTELIVLGKHEEKLSYISFAQTMLIDEIPDDLMFDQAIEVVGGMGSESAINQMIDHANPRATLVLSGVSEENIAINTRLILEKGLDLVGTSRSTREDFEQAVDLIENSSSVRDRLGLLVQNIKEINCVTDITNSFDEDLNMNWGKTVMKWNM</sequence>
<dbReference type="InterPro" id="IPR013154">
    <property type="entry name" value="ADH-like_N"/>
</dbReference>
<dbReference type="PANTHER" id="PTHR43350">
    <property type="entry name" value="NAD-DEPENDENT ALCOHOL DEHYDROGENASE"/>
    <property type="match status" value="1"/>
</dbReference>
<dbReference type="Pfam" id="PF08240">
    <property type="entry name" value="ADH_N"/>
    <property type="match status" value="1"/>
</dbReference>
<dbReference type="SUPFAM" id="SSF51735">
    <property type="entry name" value="NAD(P)-binding Rossmann-fold domains"/>
    <property type="match status" value="1"/>
</dbReference>
<reference evidence="8 9" key="1">
    <citation type="journal article" date="2015" name="Genome Announc.">
        <title>Expanding the biotechnology potential of lactobacilli through comparative genomics of 213 strains and associated genera.</title>
        <authorList>
            <person name="Sun Z."/>
            <person name="Harris H.M."/>
            <person name="McCann A."/>
            <person name="Guo C."/>
            <person name="Argimon S."/>
            <person name="Zhang W."/>
            <person name="Yang X."/>
            <person name="Jeffery I.B."/>
            <person name="Cooney J.C."/>
            <person name="Kagawa T.F."/>
            <person name="Liu W."/>
            <person name="Song Y."/>
            <person name="Salvetti E."/>
            <person name="Wrobel A."/>
            <person name="Rasinkangas P."/>
            <person name="Parkhill J."/>
            <person name="Rea M.C."/>
            <person name="O'Sullivan O."/>
            <person name="Ritari J."/>
            <person name="Douillard F.P."/>
            <person name="Paul Ross R."/>
            <person name="Yang R."/>
            <person name="Briner A.E."/>
            <person name="Felis G.E."/>
            <person name="de Vos W.M."/>
            <person name="Barrangou R."/>
            <person name="Klaenhammer T.R."/>
            <person name="Caufield P.W."/>
            <person name="Cui Y."/>
            <person name="Zhang H."/>
            <person name="O'Toole P.W."/>
        </authorList>
    </citation>
    <scope>NUCLEOTIDE SEQUENCE [LARGE SCALE GENOMIC DNA]</scope>
    <source>
        <strain evidence="8 9">DSM 20014</strain>
    </source>
</reference>
<evidence type="ECO:0000256" key="1">
    <source>
        <dbReference type="ARBA" id="ARBA00001947"/>
    </source>
</evidence>
<comment type="caution">
    <text evidence="8">The sequence shown here is derived from an EMBL/GenBank/DDBJ whole genome shotgun (WGS) entry which is preliminary data.</text>
</comment>
<keyword evidence="9" id="KW-1185">Reference proteome</keyword>
<dbReference type="PANTHER" id="PTHR43350:SF19">
    <property type="entry name" value="D-GULOSIDE 3-DEHYDROGENASE"/>
    <property type="match status" value="1"/>
</dbReference>
<name>A0A0R2JUH0_9LACO</name>
<evidence type="ECO:0000313" key="9">
    <source>
        <dbReference type="Proteomes" id="UP000051673"/>
    </source>
</evidence>
<proteinExistence type="inferred from homology"/>
<keyword evidence="5" id="KW-0560">Oxidoreductase</keyword>
<dbReference type="Gene3D" id="3.90.180.10">
    <property type="entry name" value="Medium-chain alcohol dehydrogenases, catalytic domain"/>
    <property type="match status" value="1"/>
</dbReference>
<dbReference type="Proteomes" id="UP000051673">
    <property type="component" value="Unassembled WGS sequence"/>
</dbReference>
<dbReference type="GO" id="GO:0046872">
    <property type="term" value="F:metal ion binding"/>
    <property type="evidence" value="ECO:0007669"/>
    <property type="project" value="UniProtKB-KW"/>
</dbReference>
<dbReference type="Pfam" id="PF00107">
    <property type="entry name" value="ADH_zinc_N"/>
    <property type="match status" value="1"/>
</dbReference>
<dbReference type="Gene3D" id="3.40.50.720">
    <property type="entry name" value="NAD(P)-binding Rossmann-like Domain"/>
    <property type="match status" value="1"/>
</dbReference>
<evidence type="ECO:0000259" key="6">
    <source>
        <dbReference type="Pfam" id="PF00107"/>
    </source>
</evidence>